<dbReference type="InterPro" id="IPR041698">
    <property type="entry name" value="Methyltransf_25"/>
</dbReference>
<dbReference type="GO" id="GO:0008168">
    <property type="term" value="F:methyltransferase activity"/>
    <property type="evidence" value="ECO:0007669"/>
    <property type="project" value="UniProtKB-KW"/>
</dbReference>
<evidence type="ECO:0000313" key="3">
    <source>
        <dbReference type="Proteomes" id="UP000295705"/>
    </source>
</evidence>
<dbReference type="RefSeq" id="WP_133824688.1">
    <property type="nucleotide sequence ID" value="NZ_BAABHR010000023.1"/>
</dbReference>
<feature type="domain" description="Methyltransferase" evidence="1">
    <location>
        <begin position="56"/>
        <end position="153"/>
    </location>
</feature>
<dbReference type="GO" id="GO:0032259">
    <property type="term" value="P:methylation"/>
    <property type="evidence" value="ECO:0007669"/>
    <property type="project" value="UniProtKB-KW"/>
</dbReference>
<gene>
    <name evidence="2" type="ORF">EV188_101564</name>
</gene>
<dbReference type="PANTHER" id="PTHR42912:SF93">
    <property type="entry name" value="N6-ADENOSINE-METHYLTRANSFERASE TMT1A"/>
    <property type="match status" value="1"/>
</dbReference>
<dbReference type="OrthoDB" id="9797252at2"/>
<dbReference type="Gene3D" id="3.40.50.150">
    <property type="entry name" value="Vaccinia Virus protein VP39"/>
    <property type="match status" value="1"/>
</dbReference>
<dbReference type="EMBL" id="SNYO01000001">
    <property type="protein sequence ID" value="TDQ65314.1"/>
    <property type="molecule type" value="Genomic_DNA"/>
</dbReference>
<dbReference type="Pfam" id="PF13649">
    <property type="entry name" value="Methyltransf_25"/>
    <property type="match status" value="1"/>
</dbReference>
<accession>A0A4R6VRW7</accession>
<sequence length="254" mass="26974">MTTSTEGSRVTGHYERLLAAHYTSMLGGDIERAAEGQQDLLAGVLPPRDGESGVAMDLGCGSGAQTLALADLGFDTVLAVDPDPTLLAELRDHAADRPAVRTRETDAVTALAELEPDSVAVIVCMGDTLLHLASAQEVETLVAGAARALRPGGTVVLTYRDLAGDLRGTERFIPVRSTDDKIMTCFLDVVRPDVVEVHDVVHTRTDGGWVMDVSSYPKLRLAPAGIRDRLAAAGLEVVQHEPGARGLWCTAARR</sequence>
<dbReference type="InterPro" id="IPR029063">
    <property type="entry name" value="SAM-dependent_MTases_sf"/>
</dbReference>
<dbReference type="InterPro" id="IPR050508">
    <property type="entry name" value="Methyltransf_Superfamily"/>
</dbReference>
<proteinExistence type="predicted"/>
<dbReference type="SUPFAM" id="SSF53335">
    <property type="entry name" value="S-adenosyl-L-methionine-dependent methyltransferases"/>
    <property type="match status" value="1"/>
</dbReference>
<reference evidence="2 3" key="1">
    <citation type="submission" date="2019-03" db="EMBL/GenBank/DDBJ databases">
        <title>Genomic Encyclopedia of Type Strains, Phase IV (KMG-IV): sequencing the most valuable type-strain genomes for metagenomic binning, comparative biology and taxonomic classification.</title>
        <authorList>
            <person name="Goeker M."/>
        </authorList>
    </citation>
    <scope>NUCLEOTIDE SEQUENCE [LARGE SCALE GENOMIC DNA]</scope>
    <source>
        <strain evidence="2 3">DSM 45775</strain>
    </source>
</reference>
<name>A0A4R6VRW7_9PSEU</name>
<dbReference type="PANTHER" id="PTHR42912">
    <property type="entry name" value="METHYLTRANSFERASE"/>
    <property type="match status" value="1"/>
</dbReference>
<keyword evidence="3" id="KW-1185">Reference proteome</keyword>
<dbReference type="AlphaFoldDB" id="A0A4R6VRW7"/>
<keyword evidence="2" id="KW-0489">Methyltransferase</keyword>
<evidence type="ECO:0000259" key="1">
    <source>
        <dbReference type="Pfam" id="PF13649"/>
    </source>
</evidence>
<keyword evidence="2" id="KW-0808">Transferase</keyword>
<dbReference type="Proteomes" id="UP000295705">
    <property type="component" value="Unassembled WGS sequence"/>
</dbReference>
<protein>
    <submittedName>
        <fullName evidence="2">Methyltransferase family protein</fullName>
    </submittedName>
</protein>
<dbReference type="CDD" id="cd02440">
    <property type="entry name" value="AdoMet_MTases"/>
    <property type="match status" value="1"/>
</dbReference>
<evidence type="ECO:0000313" key="2">
    <source>
        <dbReference type="EMBL" id="TDQ65314.1"/>
    </source>
</evidence>
<organism evidence="2 3">
    <name type="scientific">Actinomycetospora succinea</name>
    <dbReference type="NCBI Taxonomy" id="663603"/>
    <lineage>
        <taxon>Bacteria</taxon>
        <taxon>Bacillati</taxon>
        <taxon>Actinomycetota</taxon>
        <taxon>Actinomycetes</taxon>
        <taxon>Pseudonocardiales</taxon>
        <taxon>Pseudonocardiaceae</taxon>
        <taxon>Actinomycetospora</taxon>
    </lineage>
</organism>
<comment type="caution">
    <text evidence="2">The sequence shown here is derived from an EMBL/GenBank/DDBJ whole genome shotgun (WGS) entry which is preliminary data.</text>
</comment>